<proteinExistence type="predicted"/>
<dbReference type="InterPro" id="IPR056971">
    <property type="entry name" value="Znf-C2HC_3"/>
</dbReference>
<feature type="compositionally biased region" description="Low complexity" evidence="1">
    <location>
        <begin position="11"/>
        <end position="25"/>
    </location>
</feature>
<organism evidence="3 4">
    <name type="scientific">Artemisia annua</name>
    <name type="common">Sweet wormwood</name>
    <dbReference type="NCBI Taxonomy" id="35608"/>
    <lineage>
        <taxon>Eukaryota</taxon>
        <taxon>Viridiplantae</taxon>
        <taxon>Streptophyta</taxon>
        <taxon>Embryophyta</taxon>
        <taxon>Tracheophyta</taxon>
        <taxon>Spermatophyta</taxon>
        <taxon>Magnoliopsida</taxon>
        <taxon>eudicotyledons</taxon>
        <taxon>Gunneridae</taxon>
        <taxon>Pentapetalae</taxon>
        <taxon>asterids</taxon>
        <taxon>campanulids</taxon>
        <taxon>Asterales</taxon>
        <taxon>Asteraceae</taxon>
        <taxon>Asteroideae</taxon>
        <taxon>Anthemideae</taxon>
        <taxon>Artemisiinae</taxon>
        <taxon>Artemisia</taxon>
    </lineage>
</organism>
<gene>
    <name evidence="3" type="ORF">CTI12_AA298020</name>
</gene>
<dbReference type="AlphaFoldDB" id="A0A2U1N7I0"/>
<sequence>MDSSDVDMMDSDAPTTTSPSPEVSSNEIEVARALLTVARQLIDQGKPSEALQAVLTAMKAKGGEAAAFQALNRAKELYRNKIHETNAADELTSLLAQCAITEALPLIPEPPSTSDNTNGSRAVEPDATGTSILAETGRTQVVLDAFSDGSSFVCIQCGGLVSNDRKDEHYVFWCNRS</sequence>
<dbReference type="PANTHER" id="PTHR35513">
    <property type="entry name" value="OS02G0158600 PROTEIN"/>
    <property type="match status" value="1"/>
</dbReference>
<protein>
    <recommendedName>
        <fullName evidence="2">C2HC zinc finger plants domain-containing protein</fullName>
    </recommendedName>
</protein>
<evidence type="ECO:0000313" key="3">
    <source>
        <dbReference type="EMBL" id="PWA69475.1"/>
    </source>
</evidence>
<dbReference type="OrthoDB" id="436688at2759"/>
<dbReference type="Proteomes" id="UP000245207">
    <property type="component" value="Unassembled WGS sequence"/>
</dbReference>
<keyword evidence="4" id="KW-1185">Reference proteome</keyword>
<evidence type="ECO:0000259" key="2">
    <source>
        <dbReference type="Pfam" id="PF25017"/>
    </source>
</evidence>
<feature type="domain" description="C2HC zinc finger plants" evidence="2">
    <location>
        <begin position="130"/>
        <end position="175"/>
    </location>
</feature>
<evidence type="ECO:0000313" key="4">
    <source>
        <dbReference type="Proteomes" id="UP000245207"/>
    </source>
</evidence>
<dbReference type="PANTHER" id="PTHR35513:SF1">
    <property type="entry name" value="OS02G0158600 PROTEIN"/>
    <property type="match status" value="1"/>
</dbReference>
<accession>A0A2U1N7I0</accession>
<reference evidence="3 4" key="1">
    <citation type="journal article" date="2018" name="Mol. Plant">
        <title>The genome of Artemisia annua provides insight into the evolution of Asteraceae family and artemisinin biosynthesis.</title>
        <authorList>
            <person name="Shen Q."/>
            <person name="Zhang L."/>
            <person name="Liao Z."/>
            <person name="Wang S."/>
            <person name="Yan T."/>
            <person name="Shi P."/>
            <person name="Liu M."/>
            <person name="Fu X."/>
            <person name="Pan Q."/>
            <person name="Wang Y."/>
            <person name="Lv Z."/>
            <person name="Lu X."/>
            <person name="Zhang F."/>
            <person name="Jiang W."/>
            <person name="Ma Y."/>
            <person name="Chen M."/>
            <person name="Hao X."/>
            <person name="Li L."/>
            <person name="Tang Y."/>
            <person name="Lv G."/>
            <person name="Zhou Y."/>
            <person name="Sun X."/>
            <person name="Brodelius P.E."/>
            <person name="Rose J.K.C."/>
            <person name="Tang K."/>
        </authorList>
    </citation>
    <scope>NUCLEOTIDE SEQUENCE [LARGE SCALE GENOMIC DNA]</scope>
    <source>
        <strain evidence="4">cv. Huhao1</strain>
        <tissue evidence="3">Leaf</tissue>
    </source>
</reference>
<evidence type="ECO:0000256" key="1">
    <source>
        <dbReference type="SAM" id="MobiDB-lite"/>
    </source>
</evidence>
<dbReference type="EMBL" id="PKPP01003431">
    <property type="protein sequence ID" value="PWA69475.1"/>
    <property type="molecule type" value="Genomic_DNA"/>
</dbReference>
<comment type="caution">
    <text evidence="3">The sequence shown here is derived from an EMBL/GenBank/DDBJ whole genome shotgun (WGS) entry which is preliminary data.</text>
</comment>
<feature type="region of interest" description="Disordered" evidence="1">
    <location>
        <begin position="105"/>
        <end position="129"/>
    </location>
</feature>
<name>A0A2U1N7I0_ARTAN</name>
<dbReference type="Pfam" id="PF25017">
    <property type="entry name" value="zf-C2HC_3"/>
    <property type="match status" value="1"/>
</dbReference>
<dbReference type="STRING" id="35608.A0A2U1N7I0"/>
<feature type="compositionally biased region" description="Acidic residues" evidence="1">
    <location>
        <begin position="1"/>
        <end position="10"/>
    </location>
</feature>
<feature type="region of interest" description="Disordered" evidence="1">
    <location>
        <begin position="1"/>
        <end position="25"/>
    </location>
</feature>